<sequence>MKIYNYTLVCLSLIIISSCSKDLGNYEYKDINELSISGLKTEYSIRTIIDTLRISPILKGTMDEGDTSRYAYLWILQNSNKLNDSISTSRNLVFPVFLEPIEHTLYYRVLDKKTGIVSRASSKLIVGTPYSKGILIIGEDEQGYAEAEMLSMGIDTLHFTHLLSESGLPRLREPLSFMHTGIGSSNAYAKLWVLTGTGSYYLNRTSLKATTDNNFKRLAYTSEAINPETMYPVAVGPQINAAAGGTSSGNYRVTITKGGDVFVNYLILTGGDFYNNPINKTTDAPQVRLPAAPYLLYSLNNMNALMWYDTQNQRFLYHTAFYGTSTSSVLSDAPVGGVTPEFPWNNASIGRHLVYAENTRNNSDGSTNGNSFAIMKDASNAYYVYKFYVNTVTPARRALYTIKPIAVDFDKADFYAFSSTRSVIFYSKGSKLYAYDYTRDFEKIYEFPEIGTDQITMLKFDTQIDPTTNSLYLATYNGNTKGTLRRFIVGMDPNVVTLTPVKKAEWSNLVKVKNINWRAVN</sequence>
<dbReference type="Proteomes" id="UP000309594">
    <property type="component" value="Unassembled WGS sequence"/>
</dbReference>
<comment type="caution">
    <text evidence="1">The sequence shown here is derived from an EMBL/GenBank/DDBJ whole genome shotgun (WGS) entry which is preliminary data.</text>
</comment>
<proteinExistence type="predicted"/>
<dbReference type="PROSITE" id="PS51257">
    <property type="entry name" value="PROKAR_LIPOPROTEIN"/>
    <property type="match status" value="1"/>
</dbReference>
<accession>A0A4U1GKS9</accession>
<dbReference type="RefSeq" id="WP_136879548.1">
    <property type="nucleotide sequence ID" value="NZ_SWDX01000002.1"/>
</dbReference>
<dbReference type="EMBL" id="SWDX01000002">
    <property type="protein sequence ID" value="TKC63999.1"/>
    <property type="molecule type" value="Genomic_DNA"/>
</dbReference>
<reference evidence="1 2" key="1">
    <citation type="submission" date="2019-04" db="EMBL/GenBank/DDBJ databases">
        <title>Pedobacter sp. RP-1-16 sp. nov., isolated from Arctic soil.</title>
        <authorList>
            <person name="Dahal R.H."/>
            <person name="Kim D.-U."/>
        </authorList>
    </citation>
    <scope>NUCLEOTIDE SEQUENCE [LARGE SCALE GENOMIC DNA]</scope>
    <source>
        <strain evidence="1 2">RP-1-16</strain>
    </source>
</reference>
<evidence type="ECO:0000313" key="1">
    <source>
        <dbReference type="EMBL" id="TKC63999.1"/>
    </source>
</evidence>
<evidence type="ECO:0000313" key="2">
    <source>
        <dbReference type="Proteomes" id="UP000309594"/>
    </source>
</evidence>
<organism evidence="1 2">
    <name type="scientific">Pedobacter hiemivivus</name>
    <dbReference type="NCBI Taxonomy" id="2530454"/>
    <lineage>
        <taxon>Bacteria</taxon>
        <taxon>Pseudomonadati</taxon>
        <taxon>Bacteroidota</taxon>
        <taxon>Sphingobacteriia</taxon>
        <taxon>Sphingobacteriales</taxon>
        <taxon>Sphingobacteriaceae</taxon>
        <taxon>Pedobacter</taxon>
    </lineage>
</organism>
<name>A0A4U1GKS9_9SPHI</name>
<dbReference type="Pfam" id="PF16407">
    <property type="entry name" value="PKD_2"/>
    <property type="match status" value="1"/>
</dbReference>
<gene>
    <name evidence="1" type="ORF">FBD94_06565</name>
</gene>
<dbReference type="InterPro" id="IPR032183">
    <property type="entry name" value="PKD-like"/>
</dbReference>
<evidence type="ECO:0008006" key="3">
    <source>
        <dbReference type="Google" id="ProtNLM"/>
    </source>
</evidence>
<dbReference type="AlphaFoldDB" id="A0A4U1GKS9"/>
<protein>
    <recommendedName>
        <fullName evidence="3">PKD-like family protein</fullName>
    </recommendedName>
</protein>